<dbReference type="SUPFAM" id="SSF48403">
    <property type="entry name" value="Ankyrin repeat"/>
    <property type="match status" value="1"/>
</dbReference>
<keyword evidence="3" id="KW-0862">Zinc</keyword>
<evidence type="ECO:0000259" key="6">
    <source>
        <dbReference type="PROSITE" id="PS50178"/>
    </source>
</evidence>
<keyword evidence="4" id="KW-0040">ANK repeat</keyword>
<dbReference type="Gene3D" id="1.25.40.20">
    <property type="entry name" value="Ankyrin repeat-containing domain"/>
    <property type="match status" value="2"/>
</dbReference>
<feature type="repeat" description="ANK" evidence="4">
    <location>
        <begin position="206"/>
        <end position="238"/>
    </location>
</feature>
<evidence type="ECO:0000256" key="1">
    <source>
        <dbReference type="ARBA" id="ARBA00022723"/>
    </source>
</evidence>
<dbReference type="InterPro" id="IPR002110">
    <property type="entry name" value="Ankyrin_rpt"/>
</dbReference>
<evidence type="ECO:0000256" key="5">
    <source>
        <dbReference type="PROSITE-ProRule" id="PRU00091"/>
    </source>
</evidence>
<keyword evidence="8" id="KW-1185">Reference proteome</keyword>
<dbReference type="RefSeq" id="XP_012194488.1">
    <property type="nucleotide sequence ID" value="XM_012339098.1"/>
</dbReference>
<dbReference type="PANTHER" id="PTHR24121:SF23">
    <property type="entry name" value="NO MECHANORECEPTOR POTENTIAL C, ISOFORM H"/>
    <property type="match status" value="1"/>
</dbReference>
<dbReference type="Proteomes" id="UP000030745">
    <property type="component" value="Unassembled WGS sequence"/>
</dbReference>
<dbReference type="InterPro" id="IPR017455">
    <property type="entry name" value="Znf_FYVE-rel"/>
</dbReference>
<dbReference type="Gene3D" id="3.30.40.10">
    <property type="entry name" value="Zinc/RING finger domain, C3HC4 (zinc finger)"/>
    <property type="match status" value="1"/>
</dbReference>
<dbReference type="PANTHER" id="PTHR24121">
    <property type="entry name" value="NO MECHANORECEPTOR POTENTIAL C, ISOFORM D-RELATED"/>
    <property type="match status" value="1"/>
</dbReference>
<accession>A0A067CVV0</accession>
<evidence type="ECO:0000256" key="3">
    <source>
        <dbReference type="ARBA" id="ARBA00022833"/>
    </source>
</evidence>
<keyword evidence="2 5" id="KW-0863">Zinc-finger</keyword>
<dbReference type="SMART" id="SM00248">
    <property type="entry name" value="ANK"/>
    <property type="match status" value="5"/>
</dbReference>
<dbReference type="VEuPathDB" id="FungiDB:SPRG_00885"/>
<dbReference type="Pfam" id="PF01363">
    <property type="entry name" value="FYVE"/>
    <property type="match status" value="1"/>
</dbReference>
<dbReference type="AlphaFoldDB" id="A0A067CVV0"/>
<keyword evidence="1" id="KW-0479">Metal-binding</keyword>
<dbReference type="OrthoDB" id="660555at2759"/>
<dbReference type="PROSITE" id="PS50297">
    <property type="entry name" value="ANK_REP_REGION"/>
    <property type="match status" value="1"/>
</dbReference>
<dbReference type="PROSITE" id="PS50088">
    <property type="entry name" value="ANK_REPEAT"/>
    <property type="match status" value="2"/>
</dbReference>
<dbReference type="OMA" id="VANCKEW"/>
<dbReference type="InterPro" id="IPR000306">
    <property type="entry name" value="Znf_FYVE"/>
</dbReference>
<dbReference type="GO" id="GO:0008270">
    <property type="term" value="F:zinc ion binding"/>
    <property type="evidence" value="ECO:0007669"/>
    <property type="project" value="UniProtKB-KW"/>
</dbReference>
<dbReference type="InterPro" id="IPR013083">
    <property type="entry name" value="Znf_RING/FYVE/PHD"/>
</dbReference>
<evidence type="ECO:0000256" key="2">
    <source>
        <dbReference type="ARBA" id="ARBA00022771"/>
    </source>
</evidence>
<evidence type="ECO:0000313" key="7">
    <source>
        <dbReference type="EMBL" id="KDO34824.1"/>
    </source>
</evidence>
<feature type="repeat" description="ANK" evidence="4">
    <location>
        <begin position="96"/>
        <end position="118"/>
    </location>
</feature>
<evidence type="ECO:0000256" key="4">
    <source>
        <dbReference type="PROSITE-ProRule" id="PRU00023"/>
    </source>
</evidence>
<evidence type="ECO:0000313" key="8">
    <source>
        <dbReference type="Proteomes" id="UP000030745"/>
    </source>
</evidence>
<name>A0A067CVV0_SAPPC</name>
<organism evidence="7 8">
    <name type="scientific">Saprolegnia parasitica (strain CBS 223.65)</name>
    <dbReference type="NCBI Taxonomy" id="695850"/>
    <lineage>
        <taxon>Eukaryota</taxon>
        <taxon>Sar</taxon>
        <taxon>Stramenopiles</taxon>
        <taxon>Oomycota</taxon>
        <taxon>Saprolegniomycetes</taxon>
        <taxon>Saprolegniales</taxon>
        <taxon>Saprolegniaceae</taxon>
        <taxon>Saprolegnia</taxon>
    </lineage>
</organism>
<sequence length="392" mass="42857">MNHENVEALLATLSARGTKLSDSLSSMNINLKTIRHSLSTAAKWRQLGYSPFVPDAAGFTALHRAALKGDATLIKSLLGTYEGNLVDFCLLGTKKQGHTAMHIACKHGHVPVVKMLLSVPRGAQLLLASDVHGNTPLHFAATSSAPDAGHVLEVILPHLPADRLNDCNGHSLSPLAAHIVTATVDHAEVTRLFLERRVDPNAWVRRENTLLHVAVERKLWKIAGVLVEFGAEWNVPDNQNRMVTDMASDKELSFLVKFVANCKEWATAVRLECQSCSRRFTFFRRRHHCRLCGRVLCGKCTKHRRRLFLSGKDKAADARVCHVCVAVIHDEHSGNSATDVTLDDPTSLLEASAIMGASGNIIGTRSAVLEASALEQSTCVMEDEASYSRVEA</sequence>
<gene>
    <name evidence="7" type="ORF">SPRG_00885</name>
</gene>
<dbReference type="SUPFAM" id="SSF57903">
    <property type="entry name" value="FYVE/PHD zinc finger"/>
    <property type="match status" value="1"/>
</dbReference>
<dbReference type="KEGG" id="spar:SPRG_00885"/>
<dbReference type="EMBL" id="KK583190">
    <property type="protein sequence ID" value="KDO34824.1"/>
    <property type="molecule type" value="Genomic_DNA"/>
</dbReference>
<dbReference type="SMART" id="SM00064">
    <property type="entry name" value="FYVE"/>
    <property type="match status" value="1"/>
</dbReference>
<feature type="domain" description="FYVE-type" evidence="6">
    <location>
        <begin position="272"/>
        <end position="329"/>
    </location>
</feature>
<reference evidence="7 8" key="1">
    <citation type="journal article" date="2013" name="PLoS Genet.">
        <title>Distinctive expansion of potential virulence genes in the genome of the oomycete fish pathogen Saprolegnia parasitica.</title>
        <authorList>
            <person name="Jiang R.H."/>
            <person name="de Bruijn I."/>
            <person name="Haas B.J."/>
            <person name="Belmonte R."/>
            <person name="Lobach L."/>
            <person name="Christie J."/>
            <person name="van den Ackerveken G."/>
            <person name="Bottin A."/>
            <person name="Bulone V."/>
            <person name="Diaz-Moreno S.M."/>
            <person name="Dumas B."/>
            <person name="Fan L."/>
            <person name="Gaulin E."/>
            <person name="Govers F."/>
            <person name="Grenville-Briggs L.J."/>
            <person name="Horner N.R."/>
            <person name="Levin J.Z."/>
            <person name="Mammella M."/>
            <person name="Meijer H.J."/>
            <person name="Morris P."/>
            <person name="Nusbaum C."/>
            <person name="Oome S."/>
            <person name="Phillips A.J."/>
            <person name="van Rooyen D."/>
            <person name="Rzeszutek E."/>
            <person name="Saraiva M."/>
            <person name="Secombes C.J."/>
            <person name="Seidl M.F."/>
            <person name="Snel B."/>
            <person name="Stassen J.H."/>
            <person name="Sykes S."/>
            <person name="Tripathy S."/>
            <person name="van den Berg H."/>
            <person name="Vega-Arreguin J.C."/>
            <person name="Wawra S."/>
            <person name="Young S.K."/>
            <person name="Zeng Q."/>
            <person name="Dieguez-Uribeondo J."/>
            <person name="Russ C."/>
            <person name="Tyler B.M."/>
            <person name="van West P."/>
        </authorList>
    </citation>
    <scope>NUCLEOTIDE SEQUENCE [LARGE SCALE GENOMIC DNA]</scope>
    <source>
        <strain evidence="7 8">CBS 223.65</strain>
    </source>
</reference>
<proteinExistence type="predicted"/>
<dbReference type="PROSITE" id="PS50178">
    <property type="entry name" value="ZF_FYVE"/>
    <property type="match status" value="1"/>
</dbReference>
<dbReference type="InterPro" id="IPR011011">
    <property type="entry name" value="Znf_FYVE_PHD"/>
</dbReference>
<feature type="non-terminal residue" evidence="7">
    <location>
        <position position="1"/>
    </location>
</feature>
<protein>
    <recommendedName>
        <fullName evidence="6">FYVE-type domain-containing protein</fullName>
    </recommendedName>
</protein>
<dbReference type="GeneID" id="24123509"/>
<dbReference type="Pfam" id="PF12796">
    <property type="entry name" value="Ank_2"/>
    <property type="match status" value="1"/>
</dbReference>
<dbReference type="STRING" id="695850.A0A067CVV0"/>
<dbReference type="InterPro" id="IPR036770">
    <property type="entry name" value="Ankyrin_rpt-contain_sf"/>
</dbReference>